<evidence type="ECO:0000256" key="5">
    <source>
        <dbReference type="ARBA" id="ARBA00023136"/>
    </source>
</evidence>
<evidence type="ECO:0000256" key="8">
    <source>
        <dbReference type="ARBA" id="ARBA00023288"/>
    </source>
</evidence>
<feature type="transmembrane region" description="Helical" evidence="9">
    <location>
        <begin position="130"/>
        <end position="151"/>
    </location>
</feature>
<keyword evidence="7" id="KW-0325">Glycoprotein</keyword>
<comment type="caution">
    <text evidence="12">The sequence shown here is derived from an EMBL/GenBank/DDBJ whole genome shotgun (WGS) entry which is preliminary data.</text>
</comment>
<evidence type="ECO:0000256" key="2">
    <source>
        <dbReference type="ARBA" id="ARBA00022475"/>
    </source>
</evidence>
<keyword evidence="5 9" id="KW-0472">Membrane</keyword>
<organism evidence="12 13">
    <name type="scientific">Molossus molossus</name>
    <name type="common">Pallas' mastiff bat</name>
    <name type="synonym">Vespertilio molossus</name>
    <dbReference type="NCBI Taxonomy" id="27622"/>
    <lineage>
        <taxon>Eukaryota</taxon>
        <taxon>Metazoa</taxon>
        <taxon>Chordata</taxon>
        <taxon>Craniata</taxon>
        <taxon>Vertebrata</taxon>
        <taxon>Euteleostomi</taxon>
        <taxon>Mammalia</taxon>
        <taxon>Eutheria</taxon>
        <taxon>Laurasiatheria</taxon>
        <taxon>Chiroptera</taxon>
        <taxon>Yangochiroptera</taxon>
        <taxon>Molossidae</taxon>
        <taxon>Molossus</taxon>
    </lineage>
</organism>
<proteinExistence type="predicted"/>
<evidence type="ECO:0000256" key="4">
    <source>
        <dbReference type="ARBA" id="ARBA00022729"/>
    </source>
</evidence>
<dbReference type="InParanoid" id="A0A7J8BBI1"/>
<evidence type="ECO:0000259" key="11">
    <source>
        <dbReference type="SMART" id="SM00134"/>
    </source>
</evidence>
<dbReference type="PANTHER" id="PTHR32217:SF2">
    <property type="entry name" value="LYMPHOCYTE ANTIGEN 6L"/>
    <property type="match status" value="1"/>
</dbReference>
<keyword evidence="3" id="KW-0336">GPI-anchor</keyword>
<evidence type="ECO:0000256" key="9">
    <source>
        <dbReference type="SAM" id="Phobius"/>
    </source>
</evidence>
<comment type="subcellular location">
    <subcellularLocation>
        <location evidence="1">Cell membrane</location>
        <topology evidence="1">Lipid-anchor</topology>
        <topology evidence="1">GPI-anchor</topology>
    </subcellularLocation>
</comment>
<sequence length="152" mass="16387">MEGWVLVLWALLLGQGTVLVPHGPEAALQGFAGGKAQTGVNLTCFRCFKVTKAEQCTPTVCSSGDQVCVSHTVMFLLGSGVYVLLSKRCAPWCPNTNMIHEWPSPHKVLRRIVRQCCARSLCNAAPPTLGVPWALLAVLMFPWGLSLLGALL</sequence>
<evidence type="ECO:0000313" key="12">
    <source>
        <dbReference type="EMBL" id="KAF6395849.1"/>
    </source>
</evidence>
<protein>
    <submittedName>
        <fullName evidence="12">Lymphocyte antigen 6 family member L</fullName>
    </submittedName>
</protein>
<evidence type="ECO:0000256" key="1">
    <source>
        <dbReference type="ARBA" id="ARBA00004609"/>
    </source>
</evidence>
<keyword evidence="8" id="KW-0449">Lipoprotein</keyword>
<accession>A0A7J8BBI1</accession>
<evidence type="ECO:0000256" key="7">
    <source>
        <dbReference type="ARBA" id="ARBA00023180"/>
    </source>
</evidence>
<dbReference type="SMART" id="SM00134">
    <property type="entry name" value="LU"/>
    <property type="match status" value="1"/>
</dbReference>
<evidence type="ECO:0000313" key="13">
    <source>
        <dbReference type="Proteomes" id="UP000550707"/>
    </source>
</evidence>
<feature type="signal peptide" evidence="10">
    <location>
        <begin position="1"/>
        <end position="16"/>
    </location>
</feature>
<dbReference type="GO" id="GO:0098552">
    <property type="term" value="C:side of membrane"/>
    <property type="evidence" value="ECO:0007669"/>
    <property type="project" value="UniProtKB-KW"/>
</dbReference>
<name>A0A7J8BBI1_MOLMO</name>
<feature type="chain" id="PRO_5029794222" evidence="10">
    <location>
        <begin position="17"/>
        <end position="152"/>
    </location>
</feature>
<dbReference type="Proteomes" id="UP000550707">
    <property type="component" value="Unassembled WGS sequence"/>
</dbReference>
<gene>
    <name evidence="12" type="ORF">HJG59_011744</name>
</gene>
<evidence type="ECO:0000256" key="3">
    <source>
        <dbReference type="ARBA" id="ARBA00022622"/>
    </source>
</evidence>
<dbReference type="CDD" id="cd23551">
    <property type="entry name" value="TFP_LU_ECD_Ly6L"/>
    <property type="match status" value="1"/>
</dbReference>
<reference evidence="12 13" key="1">
    <citation type="journal article" date="2020" name="Nature">
        <title>Six reference-quality genomes reveal evolution of bat adaptations.</title>
        <authorList>
            <person name="Jebb D."/>
            <person name="Huang Z."/>
            <person name="Pippel M."/>
            <person name="Hughes G.M."/>
            <person name="Lavrichenko K."/>
            <person name="Devanna P."/>
            <person name="Winkler S."/>
            <person name="Jermiin L.S."/>
            <person name="Skirmuntt E.C."/>
            <person name="Katzourakis A."/>
            <person name="Burkitt-Gray L."/>
            <person name="Ray D.A."/>
            <person name="Sullivan K.A.M."/>
            <person name="Roscito J.G."/>
            <person name="Kirilenko B.M."/>
            <person name="Davalos L.M."/>
            <person name="Corthals A.P."/>
            <person name="Power M.L."/>
            <person name="Jones G."/>
            <person name="Ransome R.D."/>
            <person name="Dechmann D.K.N."/>
            <person name="Locatelli A.G."/>
            <person name="Puechmaille S.J."/>
            <person name="Fedrigo O."/>
            <person name="Jarvis E.D."/>
            <person name="Hiller M."/>
            <person name="Vernes S.C."/>
            <person name="Myers E.W."/>
            <person name="Teeling E.C."/>
        </authorList>
    </citation>
    <scope>NUCLEOTIDE SEQUENCE [LARGE SCALE GENOMIC DNA]</scope>
    <source>
        <strain evidence="12">MMolMol1</strain>
        <tissue evidence="12">Muscle</tissue>
    </source>
</reference>
<dbReference type="InterPro" id="IPR045860">
    <property type="entry name" value="Snake_toxin-like_sf"/>
</dbReference>
<evidence type="ECO:0000256" key="10">
    <source>
        <dbReference type="SAM" id="SignalP"/>
    </source>
</evidence>
<keyword evidence="2" id="KW-1003">Cell membrane</keyword>
<dbReference type="GO" id="GO:0005886">
    <property type="term" value="C:plasma membrane"/>
    <property type="evidence" value="ECO:0007669"/>
    <property type="project" value="UniProtKB-SubCell"/>
</dbReference>
<dbReference type="Gene3D" id="2.10.60.10">
    <property type="entry name" value="CD59"/>
    <property type="match status" value="1"/>
</dbReference>
<keyword evidence="13" id="KW-1185">Reference proteome</keyword>
<evidence type="ECO:0000256" key="6">
    <source>
        <dbReference type="ARBA" id="ARBA00023157"/>
    </source>
</evidence>
<keyword evidence="4 10" id="KW-0732">Signal</keyword>
<keyword evidence="9" id="KW-1133">Transmembrane helix</keyword>
<dbReference type="InterPro" id="IPR016054">
    <property type="entry name" value="LY6_UPA_recep-like"/>
</dbReference>
<dbReference type="InterPro" id="IPR051445">
    <property type="entry name" value="LY6H/LY6L_nAChR_modulators"/>
</dbReference>
<dbReference type="SUPFAM" id="SSF57302">
    <property type="entry name" value="Snake toxin-like"/>
    <property type="match status" value="1"/>
</dbReference>
<keyword evidence="6" id="KW-1015">Disulfide bond</keyword>
<dbReference type="EMBL" id="JACASF010000033">
    <property type="protein sequence ID" value="KAF6395849.1"/>
    <property type="molecule type" value="Genomic_DNA"/>
</dbReference>
<dbReference type="Pfam" id="PF00021">
    <property type="entry name" value="UPAR_LY6"/>
    <property type="match status" value="1"/>
</dbReference>
<dbReference type="AlphaFoldDB" id="A0A7J8BBI1"/>
<keyword evidence="9" id="KW-0812">Transmembrane</keyword>
<feature type="domain" description="UPAR/Ly6" evidence="11">
    <location>
        <begin position="42"/>
        <end position="136"/>
    </location>
</feature>
<dbReference type="PANTHER" id="PTHR32217">
    <property type="entry name" value="LYMPHOCYTE ANTIGEN 6H"/>
    <property type="match status" value="1"/>
</dbReference>